<sequence length="412" mass="46975">MANLQNSSSLESSMSGSFIVSSTASVATETYQRAAKLFLTKSFVDSLNTLEPLLADAKELRRTGQLSEKTWIKSWKLYFVLLDAAARQQEEASTRSPSSSSSSSSSSISGTNSVSSSWPKKVRLELVKKITDGSLWKQVENEFGGSLSSAPPDIVFGLTSLTIRHGTTNNSILSMVSESLELYLSSMSDLVQSFDDTYRHEYLKVLDLYILKVLPLRNEYDLAREMIESSQFYDSHVKEEKRRQLIKSEENLVKKKQKKEEEDSKRKQMEALREEAKRKHERLVQQQRQQQKQLQQQQQQQQQLEQKTSLEHQQSSVNSLSSSGLGPRRTASPTPPRSSNPVRSFDSLIFYWRRRATAIVQSAMVWKIIAFFIIIVLSVSNPLARERARRIVNNVWRKLSETARMGFKVSFV</sequence>
<dbReference type="EMBL" id="CP014500">
    <property type="protein sequence ID" value="ANB10998.1"/>
    <property type="molecule type" value="Genomic_DNA"/>
</dbReference>
<keyword evidence="2" id="KW-0812">Transmembrane</keyword>
<feature type="compositionally biased region" description="Low complexity" evidence="1">
    <location>
        <begin position="315"/>
        <end position="332"/>
    </location>
</feature>
<dbReference type="KEGG" id="slb:AWJ20_3792"/>
<dbReference type="OrthoDB" id="3981028at2759"/>
<feature type="compositionally biased region" description="Basic and acidic residues" evidence="1">
    <location>
        <begin position="248"/>
        <end position="278"/>
    </location>
</feature>
<organism evidence="3 4">
    <name type="scientific">Sugiyamaella lignohabitans</name>
    <dbReference type="NCBI Taxonomy" id="796027"/>
    <lineage>
        <taxon>Eukaryota</taxon>
        <taxon>Fungi</taxon>
        <taxon>Dikarya</taxon>
        <taxon>Ascomycota</taxon>
        <taxon>Saccharomycotina</taxon>
        <taxon>Dipodascomycetes</taxon>
        <taxon>Dipodascales</taxon>
        <taxon>Trichomonascaceae</taxon>
        <taxon>Sugiyamaella</taxon>
    </lineage>
</organism>
<protein>
    <recommendedName>
        <fullName evidence="5">Peroxin 26</fullName>
    </recommendedName>
</protein>
<feature type="compositionally biased region" description="Low complexity" evidence="1">
    <location>
        <begin position="285"/>
        <end position="307"/>
    </location>
</feature>
<evidence type="ECO:0008006" key="5">
    <source>
        <dbReference type="Google" id="ProtNLM"/>
    </source>
</evidence>
<evidence type="ECO:0000256" key="1">
    <source>
        <dbReference type="SAM" id="MobiDB-lite"/>
    </source>
</evidence>
<keyword evidence="2" id="KW-1133">Transmembrane helix</keyword>
<feature type="region of interest" description="Disordered" evidence="1">
    <location>
        <begin position="248"/>
        <end position="341"/>
    </location>
</feature>
<gene>
    <name evidence="3" type="ORF">AWJ20_3792</name>
</gene>
<evidence type="ECO:0000313" key="3">
    <source>
        <dbReference type="EMBL" id="ANB10998.1"/>
    </source>
</evidence>
<dbReference type="RefSeq" id="XP_018733475.1">
    <property type="nucleotide sequence ID" value="XM_018880823.1"/>
</dbReference>
<evidence type="ECO:0000313" key="4">
    <source>
        <dbReference type="Proteomes" id="UP000189580"/>
    </source>
</evidence>
<dbReference type="AlphaFoldDB" id="A0A161HIK8"/>
<proteinExistence type="predicted"/>
<dbReference type="Proteomes" id="UP000189580">
    <property type="component" value="Chromosome c"/>
</dbReference>
<name>A0A161HIK8_9ASCO</name>
<keyword evidence="4" id="KW-1185">Reference proteome</keyword>
<feature type="transmembrane region" description="Helical" evidence="2">
    <location>
        <begin position="364"/>
        <end position="384"/>
    </location>
</feature>
<feature type="compositionally biased region" description="Low complexity" evidence="1">
    <location>
        <begin position="94"/>
        <end position="116"/>
    </location>
</feature>
<accession>A0A161HIK8</accession>
<feature type="region of interest" description="Disordered" evidence="1">
    <location>
        <begin position="90"/>
        <end position="116"/>
    </location>
</feature>
<keyword evidence="2" id="KW-0472">Membrane</keyword>
<evidence type="ECO:0000256" key="2">
    <source>
        <dbReference type="SAM" id="Phobius"/>
    </source>
</evidence>
<dbReference type="GeneID" id="30035852"/>
<reference evidence="3 4" key="1">
    <citation type="submission" date="2016-02" db="EMBL/GenBank/DDBJ databases">
        <title>Complete genome sequence and transcriptome regulation of the pentose utilising yeast Sugiyamaella lignohabitans.</title>
        <authorList>
            <person name="Bellasio M."/>
            <person name="Peymann A."/>
            <person name="Valli M."/>
            <person name="Sipitzky M."/>
            <person name="Graf A."/>
            <person name="Sauer M."/>
            <person name="Marx H."/>
            <person name="Mattanovich D."/>
        </authorList>
    </citation>
    <scope>NUCLEOTIDE SEQUENCE [LARGE SCALE GENOMIC DNA]</scope>
    <source>
        <strain evidence="3 4">CBS 10342</strain>
    </source>
</reference>